<dbReference type="PANTHER" id="PTHR48111">
    <property type="entry name" value="REGULATOR OF RPOS"/>
    <property type="match status" value="1"/>
</dbReference>
<dbReference type="InterPro" id="IPR036388">
    <property type="entry name" value="WH-like_DNA-bd_sf"/>
</dbReference>
<dbReference type="CDD" id="cd17574">
    <property type="entry name" value="REC_OmpR"/>
    <property type="match status" value="1"/>
</dbReference>
<protein>
    <submittedName>
        <fullName evidence="6">Regulator of RpoS</fullName>
    </submittedName>
</protein>
<sequence>MKKILVVEDDLNLGTALVGFLEMQKYEVYYVSNGDEAIAEFQQFSPDLVTLDVMLNCSIDGFEIARKIRKFSDVPIIFTTSRDGNEDYEIGFGIENSDYVRKPYRLVELMLRINKMVEAEMTSAAAANDNQFRIGRFKFFPDEQSLKFDKGDIHLNHLDSVVLALLCRNKGNFMSREEIIKIVWQVEETSSKEAALYNSISRLKKYLYNDDQVVIENKIRLGIRLRDYEEGEKRD</sequence>
<organism evidence="6">
    <name type="scientific">bioreactor metagenome</name>
    <dbReference type="NCBI Taxonomy" id="1076179"/>
    <lineage>
        <taxon>unclassified sequences</taxon>
        <taxon>metagenomes</taxon>
        <taxon>ecological metagenomes</taxon>
    </lineage>
</organism>
<dbReference type="InterPro" id="IPR011006">
    <property type="entry name" value="CheY-like_superfamily"/>
</dbReference>
<dbReference type="AlphaFoldDB" id="A0A644VDK3"/>
<dbReference type="SMART" id="SM00862">
    <property type="entry name" value="Trans_reg_C"/>
    <property type="match status" value="1"/>
</dbReference>
<dbReference type="GO" id="GO:0000976">
    <property type="term" value="F:transcription cis-regulatory region binding"/>
    <property type="evidence" value="ECO:0007669"/>
    <property type="project" value="TreeGrafter"/>
</dbReference>
<name>A0A644VDK3_9ZZZZ</name>
<reference evidence="6" key="1">
    <citation type="submission" date="2019-08" db="EMBL/GenBank/DDBJ databases">
        <authorList>
            <person name="Kucharzyk K."/>
            <person name="Murdoch R.W."/>
            <person name="Higgins S."/>
            <person name="Loffler F."/>
        </authorList>
    </citation>
    <scope>NUCLEOTIDE SEQUENCE</scope>
</reference>
<evidence type="ECO:0000313" key="6">
    <source>
        <dbReference type="EMBL" id="MPL89370.1"/>
    </source>
</evidence>
<evidence type="ECO:0000256" key="3">
    <source>
        <dbReference type="ARBA" id="ARBA00023125"/>
    </source>
</evidence>
<dbReference type="PANTHER" id="PTHR48111:SF40">
    <property type="entry name" value="PHOSPHATE REGULON TRANSCRIPTIONAL REGULATORY PROTEIN PHOB"/>
    <property type="match status" value="1"/>
</dbReference>
<comment type="caution">
    <text evidence="6">The sequence shown here is derived from an EMBL/GenBank/DDBJ whole genome shotgun (WGS) entry which is preliminary data.</text>
</comment>
<dbReference type="PROSITE" id="PS50110">
    <property type="entry name" value="RESPONSE_REGULATORY"/>
    <property type="match status" value="1"/>
</dbReference>
<accession>A0A644VDK3</accession>
<dbReference type="PROSITE" id="PS51755">
    <property type="entry name" value="OMPR_PHOB"/>
    <property type="match status" value="1"/>
</dbReference>
<dbReference type="GO" id="GO:0000156">
    <property type="term" value="F:phosphorelay response regulator activity"/>
    <property type="evidence" value="ECO:0007669"/>
    <property type="project" value="TreeGrafter"/>
</dbReference>
<dbReference type="InterPro" id="IPR039420">
    <property type="entry name" value="WalR-like"/>
</dbReference>
<dbReference type="Gene3D" id="1.10.10.10">
    <property type="entry name" value="Winged helix-like DNA-binding domain superfamily/Winged helix DNA-binding domain"/>
    <property type="match status" value="1"/>
</dbReference>
<dbReference type="GO" id="GO:0006355">
    <property type="term" value="P:regulation of DNA-templated transcription"/>
    <property type="evidence" value="ECO:0007669"/>
    <property type="project" value="InterPro"/>
</dbReference>
<evidence type="ECO:0000256" key="2">
    <source>
        <dbReference type="ARBA" id="ARBA00023012"/>
    </source>
</evidence>
<dbReference type="GO" id="GO:0032993">
    <property type="term" value="C:protein-DNA complex"/>
    <property type="evidence" value="ECO:0007669"/>
    <property type="project" value="TreeGrafter"/>
</dbReference>
<dbReference type="Pfam" id="PF00072">
    <property type="entry name" value="Response_reg"/>
    <property type="match status" value="1"/>
</dbReference>
<feature type="domain" description="OmpR/PhoB-type" evidence="5">
    <location>
        <begin position="129"/>
        <end position="227"/>
    </location>
</feature>
<dbReference type="SMART" id="SM00448">
    <property type="entry name" value="REC"/>
    <property type="match status" value="1"/>
</dbReference>
<feature type="domain" description="Response regulatory" evidence="4">
    <location>
        <begin position="3"/>
        <end position="117"/>
    </location>
</feature>
<dbReference type="Pfam" id="PF00486">
    <property type="entry name" value="Trans_reg_C"/>
    <property type="match status" value="1"/>
</dbReference>
<evidence type="ECO:0000259" key="5">
    <source>
        <dbReference type="PROSITE" id="PS51755"/>
    </source>
</evidence>
<evidence type="ECO:0000256" key="1">
    <source>
        <dbReference type="ARBA" id="ARBA00022553"/>
    </source>
</evidence>
<dbReference type="SUPFAM" id="SSF52172">
    <property type="entry name" value="CheY-like"/>
    <property type="match status" value="1"/>
</dbReference>
<proteinExistence type="predicted"/>
<gene>
    <name evidence="6" type="primary">rssB_16</name>
    <name evidence="6" type="ORF">SDC9_35404</name>
</gene>
<keyword evidence="3" id="KW-0238">DNA-binding</keyword>
<evidence type="ECO:0000259" key="4">
    <source>
        <dbReference type="PROSITE" id="PS50110"/>
    </source>
</evidence>
<dbReference type="Gene3D" id="3.40.50.2300">
    <property type="match status" value="1"/>
</dbReference>
<dbReference type="InterPro" id="IPR001789">
    <property type="entry name" value="Sig_transdc_resp-reg_receiver"/>
</dbReference>
<keyword evidence="1" id="KW-0597">Phosphoprotein</keyword>
<keyword evidence="2" id="KW-0902">Two-component regulatory system</keyword>
<dbReference type="InterPro" id="IPR001867">
    <property type="entry name" value="OmpR/PhoB-type_DNA-bd"/>
</dbReference>
<dbReference type="EMBL" id="VSSQ01000278">
    <property type="protein sequence ID" value="MPL89370.1"/>
    <property type="molecule type" value="Genomic_DNA"/>
</dbReference>
<dbReference type="GO" id="GO:0005829">
    <property type="term" value="C:cytosol"/>
    <property type="evidence" value="ECO:0007669"/>
    <property type="project" value="TreeGrafter"/>
</dbReference>